<proteinExistence type="predicted"/>
<dbReference type="EMBL" id="CM046114">
    <property type="protein sequence ID" value="KAI8420541.1"/>
    <property type="molecule type" value="Genomic_DNA"/>
</dbReference>
<protein>
    <submittedName>
        <fullName evidence="1">Uncharacterized protein</fullName>
    </submittedName>
</protein>
<accession>A0ACC0J8X1</accession>
<name>A0ACC0J8X1_CHOFU</name>
<gene>
    <name evidence="1" type="ORF">MSG28_009005</name>
</gene>
<organism evidence="1 2">
    <name type="scientific">Choristoneura fumiferana</name>
    <name type="common">Spruce budworm moth</name>
    <name type="synonym">Archips fumiferana</name>
    <dbReference type="NCBI Taxonomy" id="7141"/>
    <lineage>
        <taxon>Eukaryota</taxon>
        <taxon>Metazoa</taxon>
        <taxon>Ecdysozoa</taxon>
        <taxon>Arthropoda</taxon>
        <taxon>Hexapoda</taxon>
        <taxon>Insecta</taxon>
        <taxon>Pterygota</taxon>
        <taxon>Neoptera</taxon>
        <taxon>Endopterygota</taxon>
        <taxon>Lepidoptera</taxon>
        <taxon>Glossata</taxon>
        <taxon>Ditrysia</taxon>
        <taxon>Tortricoidea</taxon>
        <taxon>Tortricidae</taxon>
        <taxon>Tortricinae</taxon>
        <taxon>Choristoneura</taxon>
    </lineage>
</organism>
<comment type="caution">
    <text evidence="1">The sequence shown here is derived from an EMBL/GenBank/DDBJ whole genome shotgun (WGS) entry which is preliminary data.</text>
</comment>
<keyword evidence="2" id="KW-1185">Reference proteome</keyword>
<reference evidence="1 2" key="1">
    <citation type="journal article" date="2022" name="Genome Biol. Evol.">
        <title>The Spruce Budworm Genome: Reconstructing the Evolutionary History of Antifreeze Proteins.</title>
        <authorList>
            <person name="Beliveau C."/>
            <person name="Gagne P."/>
            <person name="Picq S."/>
            <person name="Vernygora O."/>
            <person name="Keeling C.I."/>
            <person name="Pinkney K."/>
            <person name="Doucet D."/>
            <person name="Wen F."/>
            <person name="Johnston J.S."/>
            <person name="Maaroufi H."/>
            <person name="Boyle B."/>
            <person name="Laroche J."/>
            <person name="Dewar K."/>
            <person name="Juretic N."/>
            <person name="Blackburn G."/>
            <person name="Nisole A."/>
            <person name="Brunet B."/>
            <person name="Brandao M."/>
            <person name="Lumley L."/>
            <person name="Duan J."/>
            <person name="Quan G."/>
            <person name="Lucarotti C.J."/>
            <person name="Roe A.D."/>
            <person name="Sperling F.A.H."/>
            <person name="Levesque R.C."/>
            <person name="Cusson M."/>
        </authorList>
    </citation>
    <scope>NUCLEOTIDE SEQUENCE [LARGE SCALE GENOMIC DNA]</scope>
    <source>
        <strain evidence="1">Glfc:IPQL:Cfum</strain>
    </source>
</reference>
<dbReference type="Proteomes" id="UP001064048">
    <property type="component" value="Chromosome 14"/>
</dbReference>
<sequence length="232" mass="24729">MTSGIDNSGVRLSSRDVSGVRSSSRDVFGVRSSSRDVSGIRLSSRDNSGVRLSSRDVSGVRSSSRDVSGVRSSSRDVFGVRSSSRDVSGVRLSSRDNSGLVIDVCDTVTSVLVVVVSLSPTHFLLSHSFNTASSLNGCNTSFTLFGPVFTVDLSNLKLAVVFPSVEISVASVTIAPFLVLETTLEDFPTTLSAYLPTYALPDLIIALRVIVMLQYFKKTSSAEFQSVLPSLS</sequence>
<evidence type="ECO:0000313" key="1">
    <source>
        <dbReference type="EMBL" id="KAI8420541.1"/>
    </source>
</evidence>
<evidence type="ECO:0000313" key="2">
    <source>
        <dbReference type="Proteomes" id="UP001064048"/>
    </source>
</evidence>